<dbReference type="Proteomes" id="UP000244496">
    <property type="component" value="Plasmid unnamed1"/>
</dbReference>
<dbReference type="GO" id="GO:0016757">
    <property type="term" value="F:glycosyltransferase activity"/>
    <property type="evidence" value="ECO:0007669"/>
    <property type="project" value="InterPro"/>
</dbReference>
<accession>A0A2S0URQ0</accession>
<dbReference type="AlphaFoldDB" id="A0A2S0URQ0"/>
<reference evidence="2 3" key="1">
    <citation type="submission" date="2018-04" db="EMBL/GenBank/DDBJ databases">
        <title>Genome sequencing of Gemmobacter.</title>
        <authorList>
            <person name="Yi H."/>
            <person name="Baek M.-G."/>
        </authorList>
    </citation>
    <scope>NUCLEOTIDE SEQUENCE [LARGE SCALE GENOMIC DNA]</scope>
    <source>
        <strain evidence="2 3">HYN0069</strain>
        <plasmid evidence="3">Plasmid unnamed1</plasmid>
    </source>
</reference>
<gene>
    <name evidence="2" type="ORF">HYN69_17950</name>
</gene>
<dbReference type="RefSeq" id="WP_108437307.1">
    <property type="nucleotide sequence ID" value="NZ_CP028919.1"/>
</dbReference>
<protein>
    <recommendedName>
        <fullName evidence="1">Glycosyltransferase 61 catalytic domain-containing protein</fullName>
    </recommendedName>
</protein>
<proteinExistence type="predicted"/>
<sequence length="416" mass="46319">MKHIIPKTLAALRVLFGLVLYGWVREAPVGRVKRWVLRALSRKALRPVAMGAGASRSYTLQPPSSFVVASPAFVGMAPVITEGRFPEVRAHLVEDAVVSPYASGVVQGERLLVPDIILKNRHRHSTDGGNLYWLGQRNCVGRIIRQETVAEGLLIGGAGAFNWYHFVMECLPKAYLARGLPEEMKDWPLLVPEECIRVAGFEHALKLFSGDRPVRPVPRGAAVQVGRAVTFDEVNYGPFNLYKGSWPAPDDYCQHDDTLRQYISVLRAGLLGSELRPKPVRRIFLVRPATRRNYNQDALVEIASRYGFEPHAPEKLPLADQAALFADAEMVIGASGAAWVGMAFCATGTRMLSWLPREYSGFCCYSTLAHLLGHRMQFVRAIPDRLLKDTADAFDHSYRLDEGDFEAALQYMIDGK</sequence>
<feature type="domain" description="Glycosyltransferase 61 catalytic" evidence="1">
    <location>
        <begin position="163"/>
        <end position="352"/>
    </location>
</feature>
<organism evidence="2 3">
    <name type="scientific">Paragemmobacter aquarius</name>
    <dbReference type="NCBI Taxonomy" id="2169400"/>
    <lineage>
        <taxon>Bacteria</taxon>
        <taxon>Pseudomonadati</taxon>
        <taxon>Pseudomonadota</taxon>
        <taxon>Alphaproteobacteria</taxon>
        <taxon>Rhodobacterales</taxon>
        <taxon>Paracoccaceae</taxon>
        <taxon>Paragemmobacter</taxon>
    </lineage>
</organism>
<name>A0A2S0URQ0_9RHOB</name>
<keyword evidence="3" id="KW-1185">Reference proteome</keyword>
<evidence type="ECO:0000313" key="2">
    <source>
        <dbReference type="EMBL" id="AWB50498.1"/>
    </source>
</evidence>
<evidence type="ECO:0000259" key="1">
    <source>
        <dbReference type="Pfam" id="PF04577"/>
    </source>
</evidence>
<dbReference type="OrthoDB" id="288504at2"/>
<keyword evidence="2" id="KW-0614">Plasmid</keyword>
<dbReference type="EMBL" id="CP028919">
    <property type="protein sequence ID" value="AWB50498.1"/>
    <property type="molecule type" value="Genomic_DNA"/>
</dbReference>
<dbReference type="InterPro" id="IPR049625">
    <property type="entry name" value="Glyco_transf_61_cat"/>
</dbReference>
<geneLocation type="plasmid" evidence="2">
    <name>unnamed1</name>
</geneLocation>
<evidence type="ECO:0000313" key="3">
    <source>
        <dbReference type="Proteomes" id="UP000244496"/>
    </source>
</evidence>
<dbReference type="KEGG" id="geh:HYN69_17950"/>
<dbReference type="Pfam" id="PF04577">
    <property type="entry name" value="Glyco_transf_61"/>
    <property type="match status" value="1"/>
</dbReference>